<sequence length="603" mass="66008">MTGEWMRAAAAVLLCGLAGTALAQSASHRPDALLANGFEAPDQGPARDTDAARFLAQATFGPTTAAIAQLRAVGYRQWLEQQFAAPVSTSEPYLDWVANLPANNDVTDDARLEIWAINAVGLPDPSRGQALPADALRQRVAYALSQIFVVSNNNGTLNYQPWALASYQDMLATQAFGNFSQLLRAVTLHPAMGIYLSILQNQKADAEQNIHPDENFAREVLQLFSVGLVQLNSDGSPLLQGGAPVPTYSQATVRGFAAVFTGWNWNNAGCGDNTYTCCDEETFFWCGPSNRDEAPWQQPMQPVEAYHDASSDKQLLVYPGVALANGVLPHGGNAQAELDAALANIVRHPNVGPFIARRLIQNLVTSNPSPGYVRRVAEAFADNGQGVRGDMKAVLRAILLDSEARYGQWQQADRFGKLREPQLKLTHLWRALDARSGNGRVGNMSTWPYLEERIGQAPLRSPTVFNFFKPDYSRPGEIRTAGLRSPEFQILSDSLAVGTPNRLFYELFCYYSGSDRCWDSDAADTLRMNLARDAPLAASDPAALLDRYNLLFLSGQMSPFMRATILAQLQLLTTADYGASLGRVRVQNALYLIVNSPEYSIQK</sequence>
<dbReference type="InterPro" id="IPR014917">
    <property type="entry name" value="DUF1800"/>
</dbReference>
<keyword evidence="3" id="KW-1185">Reference proteome</keyword>
<protein>
    <submittedName>
        <fullName evidence="2">Uncharacterized protein (DUF1800 family)</fullName>
    </submittedName>
</protein>
<comment type="caution">
    <text evidence="2">The sequence shown here is derived from an EMBL/GenBank/DDBJ whole genome shotgun (WGS) entry which is preliminary data.</text>
</comment>
<dbReference type="PANTHER" id="PTHR43737">
    <property type="entry name" value="BLL7424 PROTEIN"/>
    <property type="match status" value="1"/>
</dbReference>
<dbReference type="AlphaFoldDB" id="A0A4R6YQ91"/>
<proteinExistence type="predicted"/>
<accession>A0A4R6YQ91</accession>
<feature type="signal peptide" evidence="1">
    <location>
        <begin position="1"/>
        <end position="23"/>
    </location>
</feature>
<dbReference type="RefSeq" id="WP_133820548.1">
    <property type="nucleotide sequence ID" value="NZ_SNZH01000014.1"/>
</dbReference>
<dbReference type="EMBL" id="SNZH01000014">
    <property type="protein sequence ID" value="TDR40059.1"/>
    <property type="molecule type" value="Genomic_DNA"/>
</dbReference>
<dbReference type="OrthoDB" id="9772295at2"/>
<evidence type="ECO:0000313" key="2">
    <source>
        <dbReference type="EMBL" id="TDR40059.1"/>
    </source>
</evidence>
<gene>
    <name evidence="2" type="ORF">DFR29_114111</name>
</gene>
<feature type="chain" id="PRO_5020182783" evidence="1">
    <location>
        <begin position="24"/>
        <end position="603"/>
    </location>
</feature>
<evidence type="ECO:0000313" key="3">
    <source>
        <dbReference type="Proteomes" id="UP000295293"/>
    </source>
</evidence>
<dbReference type="Proteomes" id="UP000295293">
    <property type="component" value="Unassembled WGS sequence"/>
</dbReference>
<evidence type="ECO:0000256" key="1">
    <source>
        <dbReference type="SAM" id="SignalP"/>
    </source>
</evidence>
<reference evidence="2 3" key="1">
    <citation type="submission" date="2019-03" db="EMBL/GenBank/DDBJ databases">
        <title>Genomic Encyclopedia of Type Strains, Phase IV (KMG-IV): sequencing the most valuable type-strain genomes for metagenomic binning, comparative biology and taxonomic classification.</title>
        <authorList>
            <person name="Goeker M."/>
        </authorList>
    </citation>
    <scope>NUCLEOTIDE SEQUENCE [LARGE SCALE GENOMIC DNA]</scope>
    <source>
        <strain evidence="2 3">DSM 21667</strain>
    </source>
</reference>
<name>A0A4R6YQ91_9GAMM</name>
<dbReference type="Pfam" id="PF08811">
    <property type="entry name" value="DUF1800"/>
    <property type="match status" value="1"/>
</dbReference>
<organism evidence="2 3">
    <name type="scientific">Tahibacter aquaticus</name>
    <dbReference type="NCBI Taxonomy" id="520092"/>
    <lineage>
        <taxon>Bacteria</taxon>
        <taxon>Pseudomonadati</taxon>
        <taxon>Pseudomonadota</taxon>
        <taxon>Gammaproteobacteria</taxon>
        <taxon>Lysobacterales</taxon>
        <taxon>Rhodanobacteraceae</taxon>
        <taxon>Tahibacter</taxon>
    </lineage>
</organism>
<dbReference type="PANTHER" id="PTHR43737:SF1">
    <property type="entry name" value="DUF1501 DOMAIN-CONTAINING PROTEIN"/>
    <property type="match status" value="1"/>
</dbReference>
<keyword evidence="1" id="KW-0732">Signal</keyword>